<dbReference type="NCBIfam" id="NF045478">
    <property type="entry name" value="XF1762_fam"/>
    <property type="match status" value="1"/>
</dbReference>
<evidence type="ECO:0000313" key="1">
    <source>
        <dbReference type="EMBL" id="KKL52335.1"/>
    </source>
</evidence>
<dbReference type="AlphaFoldDB" id="A0A0F9F545"/>
<sequence length="142" mass="15805">MVDGWTLEVTRVCTVNGFKNAASMLYGAAWRAAKAMGYKRVISYILDSEKGTSLVAAGYQEVGAAGSIMTQKDWYSYGEIRYTLSQILFLLEHRDLLESGRWPSEHKETGYTGSSKGRTYKTEGYFVKAIVVIAELNIRLAA</sequence>
<name>A0A0F9F545_9ZZZZ</name>
<feature type="non-terminal residue" evidence="1">
    <location>
        <position position="142"/>
    </location>
</feature>
<protein>
    <submittedName>
        <fullName evidence="1">Uncharacterized protein</fullName>
    </submittedName>
</protein>
<proteinExistence type="predicted"/>
<reference evidence="1" key="1">
    <citation type="journal article" date="2015" name="Nature">
        <title>Complex archaea that bridge the gap between prokaryotes and eukaryotes.</title>
        <authorList>
            <person name="Spang A."/>
            <person name="Saw J.H."/>
            <person name="Jorgensen S.L."/>
            <person name="Zaremba-Niedzwiedzka K."/>
            <person name="Martijn J."/>
            <person name="Lind A.E."/>
            <person name="van Eijk R."/>
            <person name="Schleper C."/>
            <person name="Guy L."/>
            <person name="Ettema T.J."/>
        </authorList>
    </citation>
    <scope>NUCLEOTIDE SEQUENCE</scope>
</reference>
<dbReference type="EMBL" id="LAZR01031931">
    <property type="protein sequence ID" value="KKL52335.1"/>
    <property type="molecule type" value="Genomic_DNA"/>
</dbReference>
<gene>
    <name evidence="1" type="ORF">LCGC14_2286450</name>
</gene>
<comment type="caution">
    <text evidence="1">The sequence shown here is derived from an EMBL/GenBank/DDBJ whole genome shotgun (WGS) entry which is preliminary data.</text>
</comment>
<dbReference type="InterPro" id="IPR053780">
    <property type="entry name" value="Gp66-like"/>
</dbReference>
<organism evidence="1">
    <name type="scientific">marine sediment metagenome</name>
    <dbReference type="NCBI Taxonomy" id="412755"/>
    <lineage>
        <taxon>unclassified sequences</taxon>
        <taxon>metagenomes</taxon>
        <taxon>ecological metagenomes</taxon>
    </lineage>
</organism>
<accession>A0A0F9F545</accession>